<dbReference type="AlphaFoldDB" id="A0A833VIN8"/>
<evidence type="ECO:0000256" key="1">
    <source>
        <dbReference type="SAM" id="MobiDB-lite"/>
    </source>
</evidence>
<reference evidence="2" key="1">
    <citation type="submission" date="2020-01" db="EMBL/GenBank/DDBJ databases">
        <title>Genome sequence of Kobresia littledalei, the first chromosome-level genome in the family Cyperaceae.</title>
        <authorList>
            <person name="Qu G."/>
        </authorList>
    </citation>
    <scope>NUCLEOTIDE SEQUENCE</scope>
    <source>
        <strain evidence="2">C.B.Clarke</strain>
        <tissue evidence="2">Leaf</tissue>
    </source>
</reference>
<keyword evidence="3" id="KW-1185">Reference proteome</keyword>
<feature type="region of interest" description="Disordered" evidence="1">
    <location>
        <begin position="1"/>
        <end position="35"/>
    </location>
</feature>
<name>A0A833VIN8_9POAL</name>
<evidence type="ECO:0000313" key="3">
    <source>
        <dbReference type="Proteomes" id="UP000623129"/>
    </source>
</evidence>
<feature type="compositionally biased region" description="Polar residues" evidence="1">
    <location>
        <begin position="25"/>
        <end position="35"/>
    </location>
</feature>
<organism evidence="2 3">
    <name type="scientific">Carex littledalei</name>
    <dbReference type="NCBI Taxonomy" id="544730"/>
    <lineage>
        <taxon>Eukaryota</taxon>
        <taxon>Viridiplantae</taxon>
        <taxon>Streptophyta</taxon>
        <taxon>Embryophyta</taxon>
        <taxon>Tracheophyta</taxon>
        <taxon>Spermatophyta</taxon>
        <taxon>Magnoliopsida</taxon>
        <taxon>Liliopsida</taxon>
        <taxon>Poales</taxon>
        <taxon>Cyperaceae</taxon>
        <taxon>Cyperoideae</taxon>
        <taxon>Cariceae</taxon>
        <taxon>Carex</taxon>
        <taxon>Carex subgen. Euthyceras</taxon>
    </lineage>
</organism>
<sequence length="106" mass="12257">MDWSKLKNKSMIPKTEKASSVKVLQPSQSSSEENEVKQSLLSICEKGCLVKNVERKRGDSSRRVRWKDDYGNLLVQVKIYEPDIDLYDDSSDDDVDFTDFCNCRIM</sequence>
<dbReference type="EMBL" id="SWLB01000016">
    <property type="protein sequence ID" value="KAF3328080.1"/>
    <property type="molecule type" value="Genomic_DNA"/>
</dbReference>
<evidence type="ECO:0000313" key="2">
    <source>
        <dbReference type="EMBL" id="KAF3328080.1"/>
    </source>
</evidence>
<gene>
    <name evidence="2" type="ORF">FCM35_KLT06686</name>
</gene>
<comment type="caution">
    <text evidence="2">The sequence shown here is derived from an EMBL/GenBank/DDBJ whole genome shotgun (WGS) entry which is preliminary data.</text>
</comment>
<proteinExistence type="predicted"/>
<protein>
    <submittedName>
        <fullName evidence="2">Uncharacterized protein</fullName>
    </submittedName>
</protein>
<accession>A0A833VIN8</accession>
<dbReference type="Proteomes" id="UP000623129">
    <property type="component" value="Unassembled WGS sequence"/>
</dbReference>